<evidence type="ECO:0000256" key="1">
    <source>
        <dbReference type="ARBA" id="ARBA00022723"/>
    </source>
</evidence>
<dbReference type="GO" id="GO:0016787">
    <property type="term" value="F:hydrolase activity"/>
    <property type="evidence" value="ECO:0007669"/>
    <property type="project" value="UniProtKB-KW"/>
</dbReference>
<dbReference type="InterPro" id="IPR050884">
    <property type="entry name" value="CNP_phosphodiesterase-III"/>
</dbReference>
<proteinExistence type="inferred from homology"/>
<reference evidence="6 7" key="1">
    <citation type="submission" date="2019-07" db="EMBL/GenBank/DDBJ databases">
        <title>Whole genome shotgun sequence of Reyranella soli NBRC 108950.</title>
        <authorList>
            <person name="Hosoyama A."/>
            <person name="Uohara A."/>
            <person name="Ohji S."/>
            <person name="Ichikawa N."/>
        </authorList>
    </citation>
    <scope>NUCLEOTIDE SEQUENCE [LARGE SCALE GENOMIC DNA]</scope>
    <source>
        <strain evidence="6 7">NBRC 108950</strain>
    </source>
</reference>
<organism evidence="6 7">
    <name type="scientific">Reyranella soli</name>
    <dbReference type="NCBI Taxonomy" id="1230389"/>
    <lineage>
        <taxon>Bacteria</taxon>
        <taxon>Pseudomonadati</taxon>
        <taxon>Pseudomonadota</taxon>
        <taxon>Alphaproteobacteria</taxon>
        <taxon>Hyphomicrobiales</taxon>
        <taxon>Reyranellaceae</taxon>
        <taxon>Reyranella</taxon>
    </lineage>
</organism>
<sequence>MLIAQISDLHVRPVGQSYKDAVDSNRMFAEAVEHLNRLDPRPDLVLVTGDLVDEGLEAEYASLRALLAGLELPCLLMPGNHDDREMLARCFPDHAYLPSHGPKHFVVDRAPLRIVALDTTVPRDHHGEVDEAGLAWLETALREAEGAPTLVMMHHPPIVTGIPYLDKICAGGPSGWPA</sequence>
<accession>A0A512NGZ8</accession>
<dbReference type="PANTHER" id="PTHR42988">
    <property type="entry name" value="PHOSPHOHYDROLASE"/>
    <property type="match status" value="1"/>
</dbReference>
<dbReference type="EMBL" id="BKAJ01000096">
    <property type="protein sequence ID" value="GEP58211.1"/>
    <property type="molecule type" value="Genomic_DNA"/>
</dbReference>
<dbReference type="InterPro" id="IPR029052">
    <property type="entry name" value="Metallo-depent_PP-like"/>
</dbReference>
<evidence type="ECO:0000256" key="2">
    <source>
        <dbReference type="ARBA" id="ARBA00022801"/>
    </source>
</evidence>
<name>A0A512NGZ8_9HYPH</name>
<evidence type="ECO:0000313" key="7">
    <source>
        <dbReference type="Proteomes" id="UP000321058"/>
    </source>
</evidence>
<dbReference type="Pfam" id="PF00149">
    <property type="entry name" value="Metallophos"/>
    <property type="match status" value="1"/>
</dbReference>
<protein>
    <recommendedName>
        <fullName evidence="5">Calcineurin-like phosphoesterase domain-containing protein</fullName>
    </recommendedName>
</protein>
<keyword evidence="7" id="KW-1185">Reference proteome</keyword>
<dbReference type="PANTHER" id="PTHR42988:SF2">
    <property type="entry name" value="CYCLIC NUCLEOTIDE PHOSPHODIESTERASE CBUA0032-RELATED"/>
    <property type="match status" value="1"/>
</dbReference>
<dbReference type="InterPro" id="IPR004843">
    <property type="entry name" value="Calcineurin-like_PHP"/>
</dbReference>
<dbReference type="GO" id="GO:0046872">
    <property type="term" value="F:metal ion binding"/>
    <property type="evidence" value="ECO:0007669"/>
    <property type="project" value="UniProtKB-KW"/>
</dbReference>
<keyword evidence="2" id="KW-0378">Hydrolase</keyword>
<dbReference type="RefSeq" id="WP_218037471.1">
    <property type="nucleotide sequence ID" value="NZ_BKAJ01000096.1"/>
</dbReference>
<dbReference type="AlphaFoldDB" id="A0A512NGZ8"/>
<comment type="similarity">
    <text evidence="4">Belongs to the cyclic nucleotide phosphodiesterase class-III family.</text>
</comment>
<evidence type="ECO:0000256" key="3">
    <source>
        <dbReference type="ARBA" id="ARBA00023004"/>
    </source>
</evidence>
<dbReference type="Gene3D" id="3.60.21.10">
    <property type="match status" value="1"/>
</dbReference>
<keyword evidence="3" id="KW-0408">Iron</keyword>
<evidence type="ECO:0000259" key="5">
    <source>
        <dbReference type="Pfam" id="PF00149"/>
    </source>
</evidence>
<gene>
    <name evidence="6" type="ORF">RSO01_53770</name>
</gene>
<dbReference type="SUPFAM" id="SSF56300">
    <property type="entry name" value="Metallo-dependent phosphatases"/>
    <property type="match status" value="1"/>
</dbReference>
<comment type="caution">
    <text evidence="6">The sequence shown here is derived from an EMBL/GenBank/DDBJ whole genome shotgun (WGS) entry which is preliminary data.</text>
</comment>
<keyword evidence="1" id="KW-0479">Metal-binding</keyword>
<evidence type="ECO:0000313" key="6">
    <source>
        <dbReference type="EMBL" id="GEP58211.1"/>
    </source>
</evidence>
<evidence type="ECO:0000256" key="4">
    <source>
        <dbReference type="ARBA" id="ARBA00025742"/>
    </source>
</evidence>
<dbReference type="Proteomes" id="UP000321058">
    <property type="component" value="Unassembled WGS sequence"/>
</dbReference>
<feature type="domain" description="Calcineurin-like phosphoesterase" evidence="5">
    <location>
        <begin position="1"/>
        <end position="158"/>
    </location>
</feature>